<protein>
    <submittedName>
        <fullName evidence="1">Uncharacterized protein</fullName>
    </submittedName>
</protein>
<proteinExistence type="predicted"/>
<keyword evidence="2" id="KW-1185">Reference proteome</keyword>
<dbReference type="AlphaFoldDB" id="A0A4P6TVF9"/>
<sequence length="84" mass="9009">MRVVVAAKSASMPPRTAVHTCAVNSGPGSRDVRHLIRCISQAKGLCTRYSGHMAHIRAAPLGSSVVRERLCRFEHLTQGLGSAE</sequence>
<name>A0A4P6TVF9_STRSO</name>
<dbReference type="KEGG" id="sseo:D0Z67_11245"/>
<dbReference type="Proteomes" id="UP000292547">
    <property type="component" value="Chromosome"/>
</dbReference>
<evidence type="ECO:0000313" key="1">
    <source>
        <dbReference type="EMBL" id="QBJ90817.1"/>
    </source>
</evidence>
<accession>A0A4P6TVF9</accession>
<dbReference type="EMBL" id="CP032229">
    <property type="protein sequence ID" value="QBJ90817.1"/>
    <property type="molecule type" value="Genomic_DNA"/>
</dbReference>
<organism evidence="1 2">
    <name type="scientific">Streptomyces seoulensis</name>
    <dbReference type="NCBI Taxonomy" id="73044"/>
    <lineage>
        <taxon>Bacteria</taxon>
        <taxon>Bacillati</taxon>
        <taxon>Actinomycetota</taxon>
        <taxon>Actinomycetes</taxon>
        <taxon>Kitasatosporales</taxon>
        <taxon>Streptomycetaceae</taxon>
        <taxon>Streptomyces</taxon>
    </lineage>
</organism>
<dbReference type="OrthoDB" id="4312255at2"/>
<evidence type="ECO:0000313" key="2">
    <source>
        <dbReference type="Proteomes" id="UP000292547"/>
    </source>
</evidence>
<gene>
    <name evidence="1" type="ORF">D0Z67_11245</name>
</gene>
<reference evidence="1 2" key="1">
    <citation type="submission" date="2018-08" db="EMBL/GenBank/DDBJ databases">
        <title>The complete genome sequence of Streptomyces seoulensis, a pioneer strain for nickel superoxide dismutase discovery.</title>
        <authorList>
            <person name="Shin J."/>
            <person name="Lee J.-S."/>
            <person name="Lee E.-J."/>
            <person name="Youn H.-D."/>
        </authorList>
    </citation>
    <scope>NUCLEOTIDE SEQUENCE [LARGE SCALE GENOMIC DNA]</scope>
    <source>
        <strain evidence="1 2">KCTC 9819</strain>
    </source>
</reference>